<organism evidence="1 2">
    <name type="scientific">Lysobacter dokdonensis DS-58</name>
    <dbReference type="NCBI Taxonomy" id="1300345"/>
    <lineage>
        <taxon>Bacteria</taxon>
        <taxon>Pseudomonadati</taxon>
        <taxon>Pseudomonadota</taxon>
        <taxon>Gammaproteobacteria</taxon>
        <taxon>Lysobacterales</taxon>
        <taxon>Lysobacteraceae</taxon>
        <taxon>Noviluteimonas</taxon>
    </lineage>
</organism>
<dbReference type="AlphaFoldDB" id="A0A0A2X5V5"/>
<dbReference type="Proteomes" id="UP000030518">
    <property type="component" value="Unassembled WGS sequence"/>
</dbReference>
<evidence type="ECO:0000313" key="2">
    <source>
        <dbReference type="Proteomes" id="UP000030518"/>
    </source>
</evidence>
<dbReference type="PATRIC" id="fig|1300345.3.peg.460"/>
<name>A0A0A2X5V5_9GAMM</name>
<keyword evidence="2" id="KW-1185">Reference proteome</keyword>
<gene>
    <name evidence="1" type="ORF">LF41_1146</name>
</gene>
<accession>A0A0A2X5V5</accession>
<comment type="caution">
    <text evidence="1">The sequence shown here is derived from an EMBL/GenBank/DDBJ whole genome shotgun (WGS) entry which is preliminary data.</text>
</comment>
<protein>
    <submittedName>
        <fullName evidence="1">Uncharacterized protein</fullName>
    </submittedName>
</protein>
<proteinExistence type="predicted"/>
<sequence>MLISYSSPALGADCGDALRALPANKNIAATAPTTGMMCN</sequence>
<reference evidence="1 2" key="1">
    <citation type="submission" date="2014-09" db="EMBL/GenBank/DDBJ databases">
        <title>Genome sequences of Lysobacter dokdonensis DS-58.</title>
        <authorList>
            <person name="Kim J.F."/>
            <person name="Kwak M.-J."/>
        </authorList>
    </citation>
    <scope>NUCLEOTIDE SEQUENCE [LARGE SCALE GENOMIC DNA]</scope>
    <source>
        <strain evidence="1 2">DS-58</strain>
    </source>
</reference>
<evidence type="ECO:0000313" key="1">
    <source>
        <dbReference type="EMBL" id="KGQ20609.1"/>
    </source>
</evidence>
<dbReference type="EMBL" id="JRKJ01000002">
    <property type="protein sequence ID" value="KGQ20609.1"/>
    <property type="molecule type" value="Genomic_DNA"/>
</dbReference>